<dbReference type="Proteomes" id="UP000043316">
    <property type="component" value="Unassembled WGS sequence"/>
</dbReference>
<protein>
    <submittedName>
        <fullName evidence="2">Uncharacterized protein</fullName>
    </submittedName>
</protein>
<evidence type="ECO:0000313" key="2">
    <source>
        <dbReference type="EMBL" id="CRY54695.1"/>
    </source>
</evidence>
<accession>A0A0H5LUG5</accession>
<keyword evidence="1" id="KW-0812">Transmembrane</keyword>
<name>A0A0H5LUG5_YERIN</name>
<dbReference type="AlphaFoldDB" id="A0A0H5LUG5"/>
<gene>
    <name evidence="2" type="ORF">ERS008476_01648</name>
</gene>
<proteinExistence type="predicted"/>
<sequence>MTFLKMLVTALAQMLTWCGGHQARQFIEICFRQAGHDDDKIDAAREAVTLLVTALITALMAQILRILDNF</sequence>
<evidence type="ECO:0000313" key="3">
    <source>
        <dbReference type="Proteomes" id="UP000043316"/>
    </source>
</evidence>
<evidence type="ECO:0000256" key="1">
    <source>
        <dbReference type="SAM" id="Phobius"/>
    </source>
</evidence>
<keyword evidence="1" id="KW-1133">Transmembrane helix</keyword>
<organism evidence="2 3">
    <name type="scientific">Yersinia intermedia</name>
    <dbReference type="NCBI Taxonomy" id="631"/>
    <lineage>
        <taxon>Bacteria</taxon>
        <taxon>Pseudomonadati</taxon>
        <taxon>Pseudomonadota</taxon>
        <taxon>Gammaproteobacteria</taxon>
        <taxon>Enterobacterales</taxon>
        <taxon>Yersiniaceae</taxon>
        <taxon>Yersinia</taxon>
    </lineage>
</organism>
<feature type="transmembrane region" description="Helical" evidence="1">
    <location>
        <begin position="47"/>
        <end position="67"/>
    </location>
</feature>
<keyword evidence="1" id="KW-0472">Membrane</keyword>
<dbReference type="RefSeq" id="WP_053009325.1">
    <property type="nucleotide sequence ID" value="NZ_CWJI01000002.1"/>
</dbReference>
<dbReference type="EMBL" id="CWJI01000002">
    <property type="protein sequence ID" value="CRY54695.1"/>
    <property type="molecule type" value="Genomic_DNA"/>
</dbReference>
<reference evidence="3" key="1">
    <citation type="submission" date="2015-03" db="EMBL/GenBank/DDBJ databases">
        <authorList>
            <consortium name="Pathogen Informatics"/>
        </authorList>
    </citation>
    <scope>NUCLEOTIDE SEQUENCE [LARGE SCALE GENOMIC DNA]</scope>
    <source>
        <strain evidence="3">R148</strain>
    </source>
</reference>